<evidence type="ECO:0000313" key="4">
    <source>
        <dbReference type="EMBL" id="SEB16533.1"/>
    </source>
</evidence>
<keyword evidence="5" id="KW-1185">Reference proteome</keyword>
<dbReference type="InterPro" id="IPR011250">
    <property type="entry name" value="OMP/PagP_B-barrel"/>
</dbReference>
<reference evidence="4 5" key="1">
    <citation type="submission" date="2016-10" db="EMBL/GenBank/DDBJ databases">
        <authorList>
            <person name="de Groot N.N."/>
        </authorList>
    </citation>
    <scope>NUCLEOTIDE SEQUENCE [LARGE SCALE GENOMIC DNA]</scope>
    <source>
        <strain evidence="4 5">DSM 19033</strain>
    </source>
</reference>
<name>A0A1H4H3Y0_9SPHI</name>
<dbReference type="Pfam" id="PF13505">
    <property type="entry name" value="OMP_b-brl"/>
    <property type="match status" value="1"/>
</dbReference>
<dbReference type="EMBL" id="FNRA01000013">
    <property type="protein sequence ID" value="SEB16533.1"/>
    <property type="molecule type" value="Genomic_DNA"/>
</dbReference>
<dbReference type="STRING" id="425514.SAMN05443550_11359"/>
<organism evidence="4 5">
    <name type="scientific">Pedobacter hartonius</name>
    <dbReference type="NCBI Taxonomy" id="425514"/>
    <lineage>
        <taxon>Bacteria</taxon>
        <taxon>Pseudomonadati</taxon>
        <taxon>Bacteroidota</taxon>
        <taxon>Sphingobacteriia</taxon>
        <taxon>Sphingobacteriales</taxon>
        <taxon>Sphingobacteriaceae</taxon>
        <taxon>Pedobacter</taxon>
    </lineage>
</organism>
<gene>
    <name evidence="4" type="ORF">SAMN05443550_11359</name>
</gene>
<keyword evidence="1 2" id="KW-0732">Signal</keyword>
<feature type="signal peptide" evidence="2">
    <location>
        <begin position="1"/>
        <end position="21"/>
    </location>
</feature>
<dbReference type="RefSeq" id="WP_090559540.1">
    <property type="nucleotide sequence ID" value="NZ_FNRA01000013.1"/>
</dbReference>
<accession>A0A1H4H3Y0</accession>
<evidence type="ECO:0000256" key="1">
    <source>
        <dbReference type="ARBA" id="ARBA00022729"/>
    </source>
</evidence>
<protein>
    <submittedName>
        <fullName evidence="4">Opacity protein</fullName>
    </submittedName>
</protein>
<evidence type="ECO:0000259" key="3">
    <source>
        <dbReference type="Pfam" id="PF13505"/>
    </source>
</evidence>
<dbReference type="SUPFAM" id="SSF56925">
    <property type="entry name" value="OMPA-like"/>
    <property type="match status" value="1"/>
</dbReference>
<evidence type="ECO:0000313" key="5">
    <source>
        <dbReference type="Proteomes" id="UP000198850"/>
    </source>
</evidence>
<proteinExistence type="predicted"/>
<dbReference type="Proteomes" id="UP000198850">
    <property type="component" value="Unassembled WGS sequence"/>
</dbReference>
<dbReference type="InterPro" id="IPR027385">
    <property type="entry name" value="Beta-barrel_OMP"/>
</dbReference>
<dbReference type="AlphaFoldDB" id="A0A1H4H3Y0"/>
<feature type="domain" description="Outer membrane protein beta-barrel" evidence="3">
    <location>
        <begin position="15"/>
        <end position="188"/>
    </location>
</feature>
<feature type="chain" id="PRO_5011581651" evidence="2">
    <location>
        <begin position="22"/>
        <end position="190"/>
    </location>
</feature>
<sequence length="190" mass="20371">MKKLFLLTAIAGIFAFSNVSAQTKDPAMTGSKIGIGAEFAFPTGNFGDAYKLGYGGTLQFQTPIIEKLNFTASAGYLTFRGEDIATVGGVTFRNADLNVIPVKAGINYFLAENIYVGGELGAAFGTGDNSKTSFAYTPHIGVEFPVSDKGSIDLSARYEEWSTNYDGPGNTNFNFKSRFVGLRLAYNFGL</sequence>
<evidence type="ECO:0000256" key="2">
    <source>
        <dbReference type="SAM" id="SignalP"/>
    </source>
</evidence>
<dbReference type="Gene3D" id="2.40.160.20">
    <property type="match status" value="1"/>
</dbReference>
<dbReference type="OrthoDB" id="668980at2"/>